<dbReference type="GO" id="GO:1990189">
    <property type="term" value="F:protein N-terminal-serine acetyltransferase activity"/>
    <property type="evidence" value="ECO:0007669"/>
    <property type="project" value="TreeGrafter"/>
</dbReference>
<evidence type="ECO:0000259" key="1">
    <source>
        <dbReference type="PROSITE" id="PS51186"/>
    </source>
</evidence>
<dbReference type="EMBL" id="BMQD01000001">
    <property type="protein sequence ID" value="GGK45646.1"/>
    <property type="molecule type" value="Genomic_DNA"/>
</dbReference>
<comment type="caution">
    <text evidence="2">The sequence shown here is derived from an EMBL/GenBank/DDBJ whole genome shotgun (WGS) entry which is preliminary data.</text>
</comment>
<accession>A0AA37BB37</accession>
<reference evidence="2" key="1">
    <citation type="journal article" date="2014" name="Int. J. Syst. Evol. Microbiol.">
        <title>Complete genome sequence of Corynebacterium casei LMG S-19264T (=DSM 44701T), isolated from a smear-ripened cheese.</title>
        <authorList>
            <consortium name="US DOE Joint Genome Institute (JGI-PGF)"/>
            <person name="Walter F."/>
            <person name="Albersmeier A."/>
            <person name="Kalinowski J."/>
            <person name="Ruckert C."/>
        </authorList>
    </citation>
    <scope>NUCLEOTIDE SEQUENCE</scope>
    <source>
        <strain evidence="2">JCM 3093</strain>
    </source>
</reference>
<dbReference type="RefSeq" id="WP_239319244.1">
    <property type="nucleotide sequence ID" value="NZ_BMQD01000001.1"/>
</dbReference>
<dbReference type="Gene3D" id="3.40.630.30">
    <property type="match status" value="1"/>
</dbReference>
<dbReference type="AlphaFoldDB" id="A0AA37BB37"/>
<dbReference type="Proteomes" id="UP000627984">
    <property type="component" value="Unassembled WGS sequence"/>
</dbReference>
<dbReference type="PANTHER" id="PTHR43441">
    <property type="entry name" value="RIBOSOMAL-PROTEIN-SERINE ACETYLTRANSFERASE"/>
    <property type="match status" value="1"/>
</dbReference>
<dbReference type="InterPro" id="IPR016181">
    <property type="entry name" value="Acyl_CoA_acyltransferase"/>
</dbReference>
<evidence type="ECO:0000313" key="3">
    <source>
        <dbReference type="Proteomes" id="UP000627984"/>
    </source>
</evidence>
<reference evidence="2" key="2">
    <citation type="submission" date="2022-09" db="EMBL/GenBank/DDBJ databases">
        <authorList>
            <person name="Sun Q."/>
            <person name="Ohkuma M."/>
        </authorList>
    </citation>
    <scope>NUCLEOTIDE SEQUENCE</scope>
    <source>
        <strain evidence="2">JCM 3093</strain>
    </source>
</reference>
<gene>
    <name evidence="2" type="ORF">GCM10010126_01530</name>
</gene>
<organism evidence="2 3">
    <name type="scientific">Planomonospora parontospora</name>
    <dbReference type="NCBI Taxonomy" id="58119"/>
    <lineage>
        <taxon>Bacteria</taxon>
        <taxon>Bacillati</taxon>
        <taxon>Actinomycetota</taxon>
        <taxon>Actinomycetes</taxon>
        <taxon>Streptosporangiales</taxon>
        <taxon>Streptosporangiaceae</taxon>
        <taxon>Planomonospora</taxon>
    </lineage>
</organism>
<dbReference type="PANTHER" id="PTHR43441:SF10">
    <property type="entry name" value="ACETYLTRANSFERASE"/>
    <property type="match status" value="1"/>
</dbReference>
<dbReference type="PROSITE" id="PS51186">
    <property type="entry name" value="GNAT"/>
    <property type="match status" value="1"/>
</dbReference>
<evidence type="ECO:0000313" key="2">
    <source>
        <dbReference type="EMBL" id="GGK45646.1"/>
    </source>
</evidence>
<dbReference type="Pfam" id="PF13302">
    <property type="entry name" value="Acetyltransf_3"/>
    <property type="match status" value="1"/>
</dbReference>
<dbReference type="GO" id="GO:0005737">
    <property type="term" value="C:cytoplasm"/>
    <property type="evidence" value="ECO:0007669"/>
    <property type="project" value="TreeGrafter"/>
</dbReference>
<sequence>MEITAGTLHLRPWRAEDAGVVGAALCDPEIRRWTAASPDIPDEHAWLADRIGGWADGSSASFAVADSTTGGVLGHIRVRTRGDGTGEVGYWVLPAARGRGVAGHALGAVARWSFACLGLSRLDLRHAVANPASCAVARRNGFALARLLAQPSPAGEDELVEMHLHTLAPPA</sequence>
<dbReference type="SUPFAM" id="SSF55729">
    <property type="entry name" value="Acyl-CoA N-acyltransferases (Nat)"/>
    <property type="match status" value="1"/>
</dbReference>
<proteinExistence type="predicted"/>
<name>A0AA37BB37_9ACTN</name>
<protein>
    <submittedName>
        <fullName evidence="2">Acetyltransferase</fullName>
    </submittedName>
</protein>
<dbReference type="InterPro" id="IPR051908">
    <property type="entry name" value="Ribosomal_N-acetyltransferase"/>
</dbReference>
<feature type="domain" description="N-acetyltransferase" evidence="1">
    <location>
        <begin position="8"/>
        <end position="167"/>
    </location>
</feature>
<dbReference type="InterPro" id="IPR000182">
    <property type="entry name" value="GNAT_dom"/>
</dbReference>
<dbReference type="GO" id="GO:0008999">
    <property type="term" value="F:protein-N-terminal-alanine acetyltransferase activity"/>
    <property type="evidence" value="ECO:0007669"/>
    <property type="project" value="TreeGrafter"/>
</dbReference>